<evidence type="ECO:0000259" key="1">
    <source>
        <dbReference type="PROSITE" id="PS51186"/>
    </source>
</evidence>
<name>A0ABT3CZ41_9BACT</name>
<protein>
    <submittedName>
        <fullName evidence="2">GNAT family N-acetyltransferase</fullName>
    </submittedName>
</protein>
<keyword evidence="3" id="KW-1185">Reference proteome</keyword>
<comment type="caution">
    <text evidence="2">The sequence shown here is derived from an EMBL/GenBank/DDBJ whole genome shotgun (WGS) entry which is preliminary data.</text>
</comment>
<evidence type="ECO:0000313" key="3">
    <source>
        <dbReference type="Proteomes" id="UP001300692"/>
    </source>
</evidence>
<proteinExistence type="predicted"/>
<dbReference type="Proteomes" id="UP001300692">
    <property type="component" value="Unassembled WGS sequence"/>
</dbReference>
<sequence>MREIKEVPLSVVWQMRHEIMYPDEAFEVVKLDSDPKGIHLGLYDDDKLVSVISLFLESGRLQFRKFCTKRREQGKGYGSYLLKHVFETFAPQYQAKAIWCNARTTAVAIYEKFGMQKTPHAYQKFGFDFVIMEKAL</sequence>
<organism evidence="2 3">
    <name type="scientific">Reichenbachiella ulvae</name>
    <dbReference type="NCBI Taxonomy" id="2980104"/>
    <lineage>
        <taxon>Bacteria</taxon>
        <taxon>Pseudomonadati</taxon>
        <taxon>Bacteroidota</taxon>
        <taxon>Cytophagia</taxon>
        <taxon>Cytophagales</taxon>
        <taxon>Reichenbachiellaceae</taxon>
        <taxon>Reichenbachiella</taxon>
    </lineage>
</organism>
<reference evidence="2 3" key="1">
    <citation type="submission" date="2022-10" db="EMBL/GenBank/DDBJ databases">
        <title>Comparative genomics and taxonomic characterization of three novel marine species of genus Reichenbachiella exhibiting antioxidant and polysaccharide degradation activities.</title>
        <authorList>
            <person name="Muhammad N."/>
            <person name="Lee Y.-J."/>
            <person name="Ko J."/>
            <person name="Kim S.-G."/>
        </authorList>
    </citation>
    <scope>NUCLEOTIDE SEQUENCE [LARGE SCALE GENOMIC DNA]</scope>
    <source>
        <strain evidence="2 3">ABR2-5</strain>
    </source>
</reference>
<dbReference type="CDD" id="cd04301">
    <property type="entry name" value="NAT_SF"/>
    <property type="match status" value="1"/>
</dbReference>
<dbReference type="EMBL" id="JAOYOD010000001">
    <property type="protein sequence ID" value="MCV9388897.1"/>
    <property type="molecule type" value="Genomic_DNA"/>
</dbReference>
<dbReference type="Pfam" id="PF13673">
    <property type="entry name" value="Acetyltransf_10"/>
    <property type="match status" value="1"/>
</dbReference>
<dbReference type="InterPro" id="IPR016181">
    <property type="entry name" value="Acyl_CoA_acyltransferase"/>
</dbReference>
<dbReference type="RefSeq" id="WP_264139790.1">
    <property type="nucleotide sequence ID" value="NZ_JAOYOD010000001.1"/>
</dbReference>
<feature type="domain" description="N-acetyltransferase" evidence="1">
    <location>
        <begin position="1"/>
        <end position="136"/>
    </location>
</feature>
<dbReference type="InterPro" id="IPR000182">
    <property type="entry name" value="GNAT_dom"/>
</dbReference>
<accession>A0ABT3CZ41</accession>
<dbReference type="SUPFAM" id="SSF55729">
    <property type="entry name" value="Acyl-CoA N-acyltransferases (Nat)"/>
    <property type="match status" value="1"/>
</dbReference>
<gene>
    <name evidence="2" type="ORF">N7U62_19625</name>
</gene>
<dbReference type="Gene3D" id="3.40.630.30">
    <property type="match status" value="1"/>
</dbReference>
<dbReference type="PROSITE" id="PS51186">
    <property type="entry name" value="GNAT"/>
    <property type="match status" value="1"/>
</dbReference>
<evidence type="ECO:0000313" key="2">
    <source>
        <dbReference type="EMBL" id="MCV9388897.1"/>
    </source>
</evidence>